<dbReference type="Proteomes" id="UP001164712">
    <property type="component" value="Chromosome"/>
</dbReference>
<dbReference type="Pfam" id="PF12833">
    <property type="entry name" value="HTH_18"/>
    <property type="match status" value="1"/>
</dbReference>
<dbReference type="PANTHER" id="PTHR47893">
    <property type="entry name" value="REGULATORY PROTEIN PCHR"/>
    <property type="match status" value="1"/>
</dbReference>
<keyword evidence="5" id="KW-1185">Reference proteome</keyword>
<keyword evidence="2" id="KW-0804">Transcription</keyword>
<keyword evidence="1" id="KW-0805">Transcription regulation</keyword>
<dbReference type="RefSeq" id="WP_045048154.1">
    <property type="nucleotide sequence ID" value="NZ_CP114058.1"/>
</dbReference>
<proteinExistence type="predicted"/>
<sequence length="297" mass="32609">MERQQRGMKERVESGAQVLLNGDIALTSGSVKPQRAIWHDEQLHLGLKVIIIESGEILCRFPQQNELHIKGPALCAVWNQDIAQASQCFLPGADLRFTAVNLSTNSLSQYLCEDSMSRLEAGMNLDLSAQSKMRIQAAPKCLCGLKAQLFTNPLEGVARQLYMTGKALEIVAHTLDSLSAKNGAIGSAMPRLSTGDIARLHDVKTLLAERIDSPPSITEISALVGLNTRKLTTGFRRLFDQSIYGYLQTLRLETAWHMLSSGEASVSSVAYQVGYSPAHLSVAFRKKYGFAPKDMRC</sequence>
<feature type="domain" description="HTH araC/xylS-type" evidence="3">
    <location>
        <begin position="201"/>
        <end position="297"/>
    </location>
</feature>
<dbReference type="InterPro" id="IPR053142">
    <property type="entry name" value="PchR_regulatory_protein"/>
</dbReference>
<evidence type="ECO:0000256" key="1">
    <source>
        <dbReference type="ARBA" id="ARBA00023015"/>
    </source>
</evidence>
<dbReference type="PANTHER" id="PTHR47893:SF1">
    <property type="entry name" value="REGULATORY PROTEIN PCHR"/>
    <property type="match status" value="1"/>
</dbReference>
<evidence type="ECO:0000259" key="3">
    <source>
        <dbReference type="PROSITE" id="PS01124"/>
    </source>
</evidence>
<dbReference type="PROSITE" id="PS01124">
    <property type="entry name" value="HTH_ARAC_FAMILY_2"/>
    <property type="match status" value="1"/>
</dbReference>
<dbReference type="SUPFAM" id="SSF46689">
    <property type="entry name" value="Homeodomain-like"/>
    <property type="match status" value="2"/>
</dbReference>
<evidence type="ECO:0000313" key="4">
    <source>
        <dbReference type="EMBL" id="WAT02084.1"/>
    </source>
</evidence>
<accession>A0ABY7HRQ5</accession>
<protein>
    <submittedName>
        <fullName evidence="4">AraC family transcriptional regulator</fullName>
    </submittedName>
</protein>
<reference evidence="4" key="1">
    <citation type="submission" date="2022-12" db="EMBL/GenBank/DDBJ databases">
        <title>Complete genome sequence of an Australian strain of Rouxiella badensis DAR84756 and resolution of the R. badensis DSM100043 and R. chamberiensis DSM28324 genomes.</title>
        <authorList>
            <person name="Paul S."/>
            <person name="Anderson P.J."/>
            <person name="Maynard G."/>
            <person name="Dyall-Smith M."/>
            <person name="Kudinha T."/>
        </authorList>
    </citation>
    <scope>NUCLEOTIDE SEQUENCE</scope>
    <source>
        <strain evidence="4">DSM 28324</strain>
    </source>
</reference>
<dbReference type="InterPro" id="IPR009057">
    <property type="entry name" value="Homeodomain-like_sf"/>
</dbReference>
<name>A0ABY7HRQ5_9GAMM</name>
<organism evidence="4 5">
    <name type="scientific">Rouxiella chamberiensis</name>
    <dbReference type="NCBI Taxonomy" id="1513468"/>
    <lineage>
        <taxon>Bacteria</taxon>
        <taxon>Pseudomonadati</taxon>
        <taxon>Pseudomonadota</taxon>
        <taxon>Gammaproteobacteria</taxon>
        <taxon>Enterobacterales</taxon>
        <taxon>Yersiniaceae</taxon>
        <taxon>Rouxiella</taxon>
    </lineage>
</organism>
<dbReference type="SMART" id="SM00342">
    <property type="entry name" value="HTH_ARAC"/>
    <property type="match status" value="1"/>
</dbReference>
<dbReference type="InterPro" id="IPR018060">
    <property type="entry name" value="HTH_AraC"/>
</dbReference>
<dbReference type="Gene3D" id="1.10.10.60">
    <property type="entry name" value="Homeodomain-like"/>
    <property type="match status" value="1"/>
</dbReference>
<evidence type="ECO:0000256" key="2">
    <source>
        <dbReference type="ARBA" id="ARBA00023163"/>
    </source>
</evidence>
<dbReference type="EMBL" id="CP114058">
    <property type="protein sequence ID" value="WAT02084.1"/>
    <property type="molecule type" value="Genomic_DNA"/>
</dbReference>
<evidence type="ECO:0000313" key="5">
    <source>
        <dbReference type="Proteomes" id="UP001164712"/>
    </source>
</evidence>
<gene>
    <name evidence="4" type="ORF">O1V66_05235</name>
</gene>